<organism evidence="1 2">
    <name type="scientific">Desulfobotulus pelophilus</name>
    <dbReference type="NCBI Taxonomy" id="2823377"/>
    <lineage>
        <taxon>Bacteria</taxon>
        <taxon>Pseudomonadati</taxon>
        <taxon>Thermodesulfobacteriota</taxon>
        <taxon>Desulfobacteria</taxon>
        <taxon>Desulfobacterales</taxon>
        <taxon>Desulfobacteraceae</taxon>
        <taxon>Desulfobotulus</taxon>
    </lineage>
</organism>
<dbReference type="InterPro" id="IPR029069">
    <property type="entry name" value="HotDog_dom_sf"/>
</dbReference>
<dbReference type="CDD" id="cd03440">
    <property type="entry name" value="hot_dog"/>
    <property type="match status" value="1"/>
</dbReference>
<dbReference type="SUPFAM" id="SSF54637">
    <property type="entry name" value="Thioesterase/thiol ester dehydrase-isomerase"/>
    <property type="match status" value="1"/>
</dbReference>
<protein>
    <submittedName>
        <fullName evidence="1">Hotdog fold thioesterase</fullName>
    </submittedName>
</protein>
<comment type="caution">
    <text evidence="1">The sequence shown here is derived from an EMBL/GenBank/DDBJ whole genome shotgun (WGS) entry which is preliminary data.</text>
</comment>
<proteinExistence type="predicted"/>
<name>A0ABT3N8I0_9BACT</name>
<reference evidence="1 2" key="1">
    <citation type="submission" date="2022-11" db="EMBL/GenBank/DDBJ databases">
        <title>Desulfobotulus tamanensis H1 sp. nov. - anaerobic, alkaliphilic, sulphate reducing bacterium isolated from terrestrial mud volcano.</title>
        <authorList>
            <person name="Frolova A."/>
            <person name="Merkel A.Y."/>
            <person name="Slobodkin A.I."/>
        </authorList>
    </citation>
    <scope>NUCLEOTIDE SEQUENCE [LARGE SCALE GENOMIC DNA]</scope>
    <source>
        <strain evidence="1 2">H1</strain>
    </source>
</reference>
<sequence length="252" mass="26983">MIRETLTILPRFCGPSNSGNGGYVCGCIARHIPGVTSVRLRMPPPLNVPLQLESHDTGARLFFGDKLVGEGRPALLEMEKPEFISFDRAMDAARSYAGFRYHSFPRCFVCGPLREKGDGLQIFAGPVCQESVVASPWVVDASLARDGVVPDAFLWAALDCPGAFAVAPSVGKGMTVVLGELTASINGKVKPGDRCVAMGWPLETDGRRHAAGTAVFSESGKLIGLARATWVEISENLFPPENPKQNSHTSTV</sequence>
<dbReference type="Gene3D" id="3.10.129.10">
    <property type="entry name" value="Hotdog Thioesterase"/>
    <property type="match status" value="1"/>
</dbReference>
<dbReference type="EMBL" id="JAPFPW010000006">
    <property type="protein sequence ID" value="MCW7753760.1"/>
    <property type="molecule type" value="Genomic_DNA"/>
</dbReference>
<gene>
    <name evidence="1" type="ORF">OOT00_07170</name>
</gene>
<dbReference type="Proteomes" id="UP001209681">
    <property type="component" value="Unassembled WGS sequence"/>
</dbReference>
<evidence type="ECO:0000313" key="1">
    <source>
        <dbReference type="EMBL" id="MCW7753760.1"/>
    </source>
</evidence>
<accession>A0ABT3N8I0</accession>
<evidence type="ECO:0000313" key="2">
    <source>
        <dbReference type="Proteomes" id="UP001209681"/>
    </source>
</evidence>
<keyword evidence="2" id="KW-1185">Reference proteome</keyword>
<dbReference type="RefSeq" id="WP_265424627.1">
    <property type="nucleotide sequence ID" value="NZ_JAPFPW010000006.1"/>
</dbReference>